<evidence type="ECO:0000313" key="2">
    <source>
        <dbReference type="Proteomes" id="UP000218209"/>
    </source>
</evidence>
<dbReference type="Proteomes" id="UP000218209">
    <property type="component" value="Unassembled WGS sequence"/>
</dbReference>
<keyword evidence="2" id="KW-1185">Reference proteome</keyword>
<name>A0A1X6NXZ6_PORUM</name>
<gene>
    <name evidence="1" type="ORF">BU14_0350s0008</name>
</gene>
<organism evidence="1 2">
    <name type="scientific">Porphyra umbilicalis</name>
    <name type="common">Purple laver</name>
    <name type="synonym">Red alga</name>
    <dbReference type="NCBI Taxonomy" id="2786"/>
    <lineage>
        <taxon>Eukaryota</taxon>
        <taxon>Rhodophyta</taxon>
        <taxon>Bangiophyceae</taxon>
        <taxon>Bangiales</taxon>
        <taxon>Bangiaceae</taxon>
        <taxon>Porphyra</taxon>
    </lineage>
</organism>
<evidence type="ECO:0000313" key="1">
    <source>
        <dbReference type="EMBL" id="OSX73415.1"/>
    </source>
</evidence>
<dbReference type="EMBL" id="KV918998">
    <property type="protein sequence ID" value="OSX73415.1"/>
    <property type="molecule type" value="Genomic_DNA"/>
</dbReference>
<proteinExistence type="predicted"/>
<protein>
    <submittedName>
        <fullName evidence="1">Uncharacterized protein</fullName>
    </submittedName>
</protein>
<accession>A0A1X6NXZ6</accession>
<reference evidence="1 2" key="1">
    <citation type="submission" date="2017-03" db="EMBL/GenBank/DDBJ databases">
        <title>WGS assembly of Porphyra umbilicalis.</title>
        <authorList>
            <person name="Brawley S.H."/>
            <person name="Blouin N.A."/>
            <person name="Ficko-Blean E."/>
            <person name="Wheeler G.L."/>
            <person name="Lohr M."/>
            <person name="Goodson H.V."/>
            <person name="Jenkins J.W."/>
            <person name="Blaby-Haas C.E."/>
            <person name="Helliwell K.E."/>
            <person name="Chan C."/>
            <person name="Marriage T."/>
            <person name="Bhattacharya D."/>
            <person name="Klein A.S."/>
            <person name="Badis Y."/>
            <person name="Brodie J."/>
            <person name="Cao Y."/>
            <person name="Collen J."/>
            <person name="Dittami S.M."/>
            <person name="Gachon C.M."/>
            <person name="Green B.R."/>
            <person name="Karpowicz S."/>
            <person name="Kim J.W."/>
            <person name="Kudahl U."/>
            <person name="Lin S."/>
            <person name="Michel G."/>
            <person name="Mittag M."/>
            <person name="Olson B.J."/>
            <person name="Pangilinan J."/>
            <person name="Peng Y."/>
            <person name="Qiu H."/>
            <person name="Shu S."/>
            <person name="Singer J.T."/>
            <person name="Smith A.G."/>
            <person name="Sprecher B.N."/>
            <person name="Wagner V."/>
            <person name="Wang W."/>
            <person name="Wang Z.-Y."/>
            <person name="Yan J."/>
            <person name="Yarish C."/>
            <person name="Zoeuner-Riek S."/>
            <person name="Zhuang Y."/>
            <person name="Zou Y."/>
            <person name="Lindquist E.A."/>
            <person name="Grimwood J."/>
            <person name="Barry K."/>
            <person name="Rokhsar D.S."/>
            <person name="Schmutz J."/>
            <person name="Stiller J.W."/>
            <person name="Grossman A.R."/>
            <person name="Prochnik S.E."/>
        </authorList>
    </citation>
    <scope>NUCLEOTIDE SEQUENCE [LARGE SCALE GENOMIC DNA]</scope>
    <source>
        <strain evidence="1">4086291</strain>
    </source>
</reference>
<dbReference type="AlphaFoldDB" id="A0A1X6NXZ6"/>
<sequence length="449" mass="49191">MVHAHVAGPVVSATPPQARSVWQCQSVSGVDNEPLGQAPQDPSGASRVLHTTYGALDAPLLARLDLLFSRHLAASRPQDIVAAFANGKKRTYRRVIEPRKEDVSPRHARRRRAQAKEEVARIFHVDPGVASAVMDDVCRRARASGGVALAPIAAVSALSLRLQAQFMVDNNKRGATFQRFRRLLGPRECRLATAQQLRAGLRSASEKEKKKATRNGDEVYLISRRAAVEALILDLHRQNQFIERGLRGADGRAVAATLPFVLQTSASALRHKGASSRMPCLMCTVFRRRTHGNGPLVDRWGNMQDGSRARDVARSRERFQQMAAAFAAGDNDRRATPMPLEEHFSIESRPLLIIEPSHFSPRPLHLTLGVTGPILRLEIEAVCVLHGPARASAYAMHLALVLNSAVGVTLKPYFGRAFKGRQCQLIERRLSAVIESFETHAPAADAAAC</sequence>